<dbReference type="InParanoid" id="E2BV45"/>
<protein>
    <submittedName>
        <fullName evidence="1">Uncharacterized protein</fullName>
    </submittedName>
</protein>
<evidence type="ECO:0000313" key="2">
    <source>
        <dbReference type="Proteomes" id="UP000008237"/>
    </source>
</evidence>
<organism evidence="2">
    <name type="scientific">Harpegnathos saltator</name>
    <name type="common">Jerdon's jumping ant</name>
    <dbReference type="NCBI Taxonomy" id="610380"/>
    <lineage>
        <taxon>Eukaryota</taxon>
        <taxon>Metazoa</taxon>
        <taxon>Ecdysozoa</taxon>
        <taxon>Arthropoda</taxon>
        <taxon>Hexapoda</taxon>
        <taxon>Insecta</taxon>
        <taxon>Pterygota</taxon>
        <taxon>Neoptera</taxon>
        <taxon>Endopterygota</taxon>
        <taxon>Hymenoptera</taxon>
        <taxon>Apocrita</taxon>
        <taxon>Aculeata</taxon>
        <taxon>Formicoidea</taxon>
        <taxon>Formicidae</taxon>
        <taxon>Ponerinae</taxon>
        <taxon>Ponerini</taxon>
        <taxon>Harpegnathos</taxon>
    </lineage>
</organism>
<dbReference type="AlphaFoldDB" id="E2BV45"/>
<dbReference type="OrthoDB" id="7553718at2759"/>
<dbReference type="OMA" id="CIFQEKE"/>
<dbReference type="Proteomes" id="UP000008237">
    <property type="component" value="Unassembled WGS sequence"/>
</dbReference>
<dbReference type="GO" id="GO:0005549">
    <property type="term" value="F:odorant binding"/>
    <property type="evidence" value="ECO:0007669"/>
    <property type="project" value="InterPro"/>
</dbReference>
<dbReference type="Pfam" id="PF01395">
    <property type="entry name" value="PBP_GOBP"/>
    <property type="match status" value="1"/>
</dbReference>
<dbReference type="InterPro" id="IPR036728">
    <property type="entry name" value="PBP_GOBP_sf"/>
</dbReference>
<reference evidence="1 2" key="1">
    <citation type="journal article" date="2010" name="Science">
        <title>Genomic comparison of the ants Camponotus floridanus and Harpegnathos saltator.</title>
        <authorList>
            <person name="Bonasio R."/>
            <person name="Zhang G."/>
            <person name="Ye C."/>
            <person name="Mutti N.S."/>
            <person name="Fang X."/>
            <person name="Qin N."/>
            <person name="Donahue G."/>
            <person name="Yang P."/>
            <person name="Li Q."/>
            <person name="Li C."/>
            <person name="Zhang P."/>
            <person name="Huang Z."/>
            <person name="Berger S.L."/>
            <person name="Reinberg D."/>
            <person name="Wang J."/>
            <person name="Liebig J."/>
        </authorList>
    </citation>
    <scope>NUCLEOTIDE SEQUENCE [LARGE SCALE GENOMIC DNA]</scope>
    <source>
        <strain evidence="1 2">R22 G/1</strain>
    </source>
</reference>
<name>E2BV45_HARSA</name>
<dbReference type="CDD" id="cd23992">
    <property type="entry name" value="PBP_GOBP"/>
    <property type="match status" value="1"/>
</dbReference>
<gene>
    <name evidence="1" type="ORF">EAI_02887</name>
</gene>
<keyword evidence="2" id="KW-1185">Reference proteome</keyword>
<proteinExistence type="predicted"/>
<dbReference type="SUPFAM" id="SSF47565">
    <property type="entry name" value="Insect pheromone/odorant-binding proteins"/>
    <property type="match status" value="1"/>
</dbReference>
<dbReference type="EMBL" id="GL450810">
    <property type="protein sequence ID" value="EFN80435.1"/>
    <property type="molecule type" value="Genomic_DNA"/>
</dbReference>
<evidence type="ECO:0000313" key="1">
    <source>
        <dbReference type="EMBL" id="EFN80435.1"/>
    </source>
</evidence>
<sequence>MSEDYVGRLMNIAKLKREKVLECMNKTHVTIEDFEHFDRVLIDKLVVDFDNVVLKVGCLFSCIFQEKEVMTGAHIDIDKIKDMLRSKFRRDDTKQLDVRLQLLDTCSNEVKSNINECEVSLKFIICGLRETEKILNKDMDNTNDE</sequence>
<dbReference type="Gene3D" id="1.10.238.20">
    <property type="entry name" value="Pheromone/general odorant binding protein domain"/>
    <property type="match status" value="1"/>
</dbReference>
<accession>E2BV45</accession>
<dbReference type="InterPro" id="IPR006170">
    <property type="entry name" value="PBP/GOBP"/>
</dbReference>